<dbReference type="EMBL" id="BPLQ01003356">
    <property type="protein sequence ID" value="GIX99932.1"/>
    <property type="molecule type" value="Genomic_DNA"/>
</dbReference>
<feature type="non-terminal residue" evidence="1">
    <location>
        <position position="35"/>
    </location>
</feature>
<sequence length="35" mass="3867">MNKTLGEKPGNLGMHAKFSDLIICGEEESAYAFHQ</sequence>
<accession>A0AAV4PQL1</accession>
<reference evidence="1 2" key="1">
    <citation type="submission" date="2021-06" db="EMBL/GenBank/DDBJ databases">
        <title>Caerostris darwini draft genome.</title>
        <authorList>
            <person name="Kono N."/>
            <person name="Arakawa K."/>
        </authorList>
    </citation>
    <scope>NUCLEOTIDE SEQUENCE [LARGE SCALE GENOMIC DNA]</scope>
</reference>
<evidence type="ECO:0000313" key="2">
    <source>
        <dbReference type="Proteomes" id="UP001054837"/>
    </source>
</evidence>
<evidence type="ECO:0000313" key="1">
    <source>
        <dbReference type="EMBL" id="GIX99932.1"/>
    </source>
</evidence>
<keyword evidence="2" id="KW-1185">Reference proteome</keyword>
<dbReference type="Proteomes" id="UP001054837">
    <property type="component" value="Unassembled WGS sequence"/>
</dbReference>
<comment type="caution">
    <text evidence="1">The sequence shown here is derived from an EMBL/GenBank/DDBJ whole genome shotgun (WGS) entry which is preliminary data.</text>
</comment>
<name>A0AAV4PQL1_9ARAC</name>
<proteinExistence type="predicted"/>
<dbReference type="AlphaFoldDB" id="A0AAV4PQL1"/>
<protein>
    <submittedName>
        <fullName evidence="1">Uncharacterized protein</fullName>
    </submittedName>
</protein>
<gene>
    <name evidence="1" type="ORF">CDAR_123891</name>
</gene>
<organism evidence="1 2">
    <name type="scientific">Caerostris darwini</name>
    <dbReference type="NCBI Taxonomy" id="1538125"/>
    <lineage>
        <taxon>Eukaryota</taxon>
        <taxon>Metazoa</taxon>
        <taxon>Ecdysozoa</taxon>
        <taxon>Arthropoda</taxon>
        <taxon>Chelicerata</taxon>
        <taxon>Arachnida</taxon>
        <taxon>Araneae</taxon>
        <taxon>Araneomorphae</taxon>
        <taxon>Entelegynae</taxon>
        <taxon>Araneoidea</taxon>
        <taxon>Araneidae</taxon>
        <taxon>Caerostris</taxon>
    </lineage>
</organism>